<keyword evidence="2" id="KW-1185">Reference proteome</keyword>
<sequence length="86" mass="10232">MKTIRTHLSLIILCLTFLLCFKVHSQKEVKKVRIYKVWVELTNKTKQKGFLYAVDDKSLKIIRDLPLEKESEILIIKAEDIYQIRI</sequence>
<dbReference type="RefSeq" id="WP_147766040.1">
    <property type="nucleotide sequence ID" value="NZ_VRKQ01000008.1"/>
</dbReference>
<comment type="caution">
    <text evidence="1">The sequence shown here is derived from an EMBL/GenBank/DDBJ whole genome shotgun (WGS) entry which is preliminary data.</text>
</comment>
<evidence type="ECO:0000313" key="2">
    <source>
        <dbReference type="Proteomes" id="UP000321080"/>
    </source>
</evidence>
<reference evidence="1 2" key="1">
    <citation type="submission" date="2019-08" db="EMBL/GenBank/DDBJ databases">
        <title>Seonamhaeicola sediminis sp. nov., isolated from marine sediment.</title>
        <authorList>
            <person name="Cao W.R."/>
        </authorList>
    </citation>
    <scope>NUCLEOTIDE SEQUENCE [LARGE SCALE GENOMIC DNA]</scope>
    <source>
        <strain evidence="1 2">1505</strain>
    </source>
</reference>
<dbReference type="EMBL" id="VRKQ01000008">
    <property type="protein sequence ID" value="TXG38666.1"/>
    <property type="molecule type" value="Genomic_DNA"/>
</dbReference>
<proteinExistence type="predicted"/>
<gene>
    <name evidence="1" type="ORF">FUA22_01935</name>
</gene>
<accession>A0A5C7GJK7</accession>
<organism evidence="1 2">
    <name type="scientific">Seonamhaeicola maritimus</name>
    <dbReference type="NCBI Taxonomy" id="2591822"/>
    <lineage>
        <taxon>Bacteria</taxon>
        <taxon>Pseudomonadati</taxon>
        <taxon>Bacteroidota</taxon>
        <taxon>Flavobacteriia</taxon>
        <taxon>Flavobacteriales</taxon>
        <taxon>Flavobacteriaceae</taxon>
    </lineage>
</organism>
<evidence type="ECO:0000313" key="1">
    <source>
        <dbReference type="EMBL" id="TXG38666.1"/>
    </source>
</evidence>
<name>A0A5C7GJK7_9FLAO</name>
<dbReference type="OrthoDB" id="9935089at2"/>
<dbReference type="AlphaFoldDB" id="A0A5C7GJK7"/>
<protein>
    <submittedName>
        <fullName evidence="1">Uncharacterized protein</fullName>
    </submittedName>
</protein>
<dbReference type="Proteomes" id="UP000321080">
    <property type="component" value="Unassembled WGS sequence"/>
</dbReference>